<evidence type="ECO:0000256" key="1">
    <source>
        <dbReference type="SAM" id="MobiDB-lite"/>
    </source>
</evidence>
<dbReference type="EMBL" id="GIFC01009726">
    <property type="protein sequence ID" value="MXU91809.1"/>
    <property type="molecule type" value="Transcribed_RNA"/>
</dbReference>
<dbReference type="AlphaFoldDB" id="A0A6B0UPR1"/>
<feature type="compositionally biased region" description="Low complexity" evidence="1">
    <location>
        <begin position="25"/>
        <end position="45"/>
    </location>
</feature>
<sequence length="126" mass="12761">MALACFSFGLGRSSFLTGSPSATLSGSPPSVGGASSPLAAPAAARSPPFAHPALACRLSGLRSTAEADTTEKMPCRLRRTFTLILDASPSAAGTTLSTVKLPSCRSGWGTAASFGYLASRLKGLLR</sequence>
<proteinExistence type="predicted"/>
<protein>
    <submittedName>
        <fullName evidence="2">Putative secreted protein</fullName>
    </submittedName>
</protein>
<accession>A0A6B0UPR1</accession>
<organism evidence="2">
    <name type="scientific">Ixodes ricinus</name>
    <name type="common">Common tick</name>
    <name type="synonym">Acarus ricinus</name>
    <dbReference type="NCBI Taxonomy" id="34613"/>
    <lineage>
        <taxon>Eukaryota</taxon>
        <taxon>Metazoa</taxon>
        <taxon>Ecdysozoa</taxon>
        <taxon>Arthropoda</taxon>
        <taxon>Chelicerata</taxon>
        <taxon>Arachnida</taxon>
        <taxon>Acari</taxon>
        <taxon>Parasitiformes</taxon>
        <taxon>Ixodida</taxon>
        <taxon>Ixodoidea</taxon>
        <taxon>Ixodidae</taxon>
        <taxon>Ixodinae</taxon>
        <taxon>Ixodes</taxon>
    </lineage>
</organism>
<name>A0A6B0UPR1_IXORI</name>
<evidence type="ECO:0000313" key="2">
    <source>
        <dbReference type="EMBL" id="MXU91809.1"/>
    </source>
</evidence>
<feature type="region of interest" description="Disordered" evidence="1">
    <location>
        <begin position="21"/>
        <end position="45"/>
    </location>
</feature>
<reference evidence="2" key="1">
    <citation type="submission" date="2019-12" db="EMBL/GenBank/DDBJ databases">
        <title>An insight into the sialome of adult female Ixodes ricinus ticks feeding for 6 days.</title>
        <authorList>
            <person name="Perner J."/>
            <person name="Ribeiro J.M.C."/>
        </authorList>
    </citation>
    <scope>NUCLEOTIDE SEQUENCE</scope>
    <source>
        <strain evidence="2">Semi-engorged</strain>
        <tissue evidence="2">Salivary glands</tissue>
    </source>
</reference>